<dbReference type="CDD" id="cd18298">
    <property type="entry name" value="BTB_POZ_RCBTB1_2"/>
    <property type="match status" value="1"/>
</dbReference>
<dbReference type="Proteomes" id="UP001642540">
    <property type="component" value="Unassembled WGS sequence"/>
</dbReference>
<dbReference type="PROSITE" id="PS50012">
    <property type="entry name" value="RCC1_3"/>
    <property type="match status" value="4"/>
</dbReference>
<dbReference type="InterPro" id="IPR009091">
    <property type="entry name" value="RCC1/BLIP-II"/>
</dbReference>
<dbReference type="PROSITE" id="PS50097">
    <property type="entry name" value="BTB"/>
    <property type="match status" value="1"/>
</dbReference>
<dbReference type="Pfam" id="PF00651">
    <property type="entry name" value="BTB"/>
    <property type="match status" value="1"/>
</dbReference>
<name>A0ABP1QL76_9HEXA</name>
<feature type="repeat" description="RCC1" evidence="2">
    <location>
        <begin position="146"/>
        <end position="198"/>
    </location>
</feature>
<dbReference type="InterPro" id="IPR000210">
    <property type="entry name" value="BTB/POZ_dom"/>
</dbReference>
<accession>A0ABP1QL76</accession>
<feature type="repeat" description="RCC1" evidence="2">
    <location>
        <begin position="93"/>
        <end position="145"/>
    </location>
</feature>
<sequence length="529" mass="57510">MELKNWTVFGLLDQDFVANIKLACVFGNLGHEAIIVTKSDDVFSLGSNSAGCLGVESLTSSLTPMKVEALCQKAIKGFSYGAGPHVITFTQDGSVYAFGHNGFCQLGLGTSCQTHVPALVCGGLTGKKVIEVACGSHHTLALTSDGEVYAFGQNNSGQVGCGSTANQPTPRRVSAVIGSTKIVSIACGQTSSFAVSDTGEVYGWGYNGNGQLGIGNTVNQYNPTKIMLFGVFITKVTCGTAHTLALSDEGGLYSWGANSYGQLGTGHKSNLTSPTRVATDLGRIVDIAAVHYGHISAAETHTKVYMWGQCRGQAVVSPVETLFKSMHDVFACYSTPPVTYKPIEAKQYDDLSIVDALKLAFDDPKTSDIQFVVEGKAINAHKAILRIRSDHFRCMFTGKWEENQEDVINVDTDIRYVVFRAFLQYLYTDSIDLSPEDAVDLLKLANYYCESRLRNECETLIKQSITIENAARLYASAISYNAKELEEFSFQYMLHHLTAVVQSDSFQDLDGDTIRNLMIQLAKNGAFRY</sequence>
<evidence type="ECO:0000256" key="1">
    <source>
        <dbReference type="ARBA" id="ARBA00022737"/>
    </source>
</evidence>
<dbReference type="InterPro" id="IPR011333">
    <property type="entry name" value="SKP1/BTB/POZ_sf"/>
</dbReference>
<dbReference type="InterPro" id="IPR051625">
    <property type="entry name" value="Signaling_Regulatory_Domain"/>
</dbReference>
<evidence type="ECO:0000259" key="3">
    <source>
        <dbReference type="PROSITE" id="PS50097"/>
    </source>
</evidence>
<reference evidence="4 5" key="1">
    <citation type="submission" date="2024-08" db="EMBL/GenBank/DDBJ databases">
        <authorList>
            <person name="Cucini C."/>
            <person name="Frati F."/>
        </authorList>
    </citation>
    <scope>NUCLEOTIDE SEQUENCE [LARGE SCALE GENOMIC DNA]</scope>
</reference>
<keyword evidence="1" id="KW-0677">Repeat</keyword>
<dbReference type="Gene3D" id="2.130.10.30">
    <property type="entry name" value="Regulator of chromosome condensation 1/beta-lactamase-inhibitor protein II"/>
    <property type="match status" value="2"/>
</dbReference>
<protein>
    <recommendedName>
        <fullName evidence="3">BTB domain-containing protein</fullName>
    </recommendedName>
</protein>
<proteinExistence type="predicted"/>
<feature type="repeat" description="RCC1" evidence="2">
    <location>
        <begin position="199"/>
        <end position="249"/>
    </location>
</feature>
<dbReference type="PROSITE" id="PS00626">
    <property type="entry name" value="RCC1_2"/>
    <property type="match status" value="1"/>
</dbReference>
<feature type="repeat" description="RCC1" evidence="2">
    <location>
        <begin position="250"/>
        <end position="300"/>
    </location>
</feature>
<gene>
    <name evidence="4" type="ORF">ODALV1_LOCUS12583</name>
</gene>
<evidence type="ECO:0000313" key="4">
    <source>
        <dbReference type="EMBL" id="CAL8107138.1"/>
    </source>
</evidence>
<comment type="caution">
    <text evidence="4">The sequence shown here is derived from an EMBL/GenBank/DDBJ whole genome shotgun (WGS) entry which is preliminary data.</text>
</comment>
<organism evidence="4 5">
    <name type="scientific">Orchesella dallaii</name>
    <dbReference type="NCBI Taxonomy" id="48710"/>
    <lineage>
        <taxon>Eukaryota</taxon>
        <taxon>Metazoa</taxon>
        <taxon>Ecdysozoa</taxon>
        <taxon>Arthropoda</taxon>
        <taxon>Hexapoda</taxon>
        <taxon>Collembola</taxon>
        <taxon>Entomobryomorpha</taxon>
        <taxon>Entomobryoidea</taxon>
        <taxon>Orchesellidae</taxon>
        <taxon>Orchesellinae</taxon>
        <taxon>Orchesella</taxon>
    </lineage>
</organism>
<dbReference type="InterPro" id="IPR058923">
    <property type="entry name" value="RCC1-like_dom"/>
</dbReference>
<dbReference type="SUPFAM" id="SSF54695">
    <property type="entry name" value="POZ domain"/>
    <property type="match status" value="1"/>
</dbReference>
<dbReference type="Gene3D" id="3.30.710.10">
    <property type="entry name" value="Potassium Channel Kv1.1, Chain A"/>
    <property type="match status" value="1"/>
</dbReference>
<dbReference type="PANTHER" id="PTHR22872:SF10">
    <property type="entry name" value="ULTRAVIOLET-B RECEPTOR UVR8"/>
    <property type="match status" value="1"/>
</dbReference>
<dbReference type="PRINTS" id="PR00633">
    <property type="entry name" value="RCCNDNSATION"/>
</dbReference>
<dbReference type="PANTHER" id="PTHR22872">
    <property type="entry name" value="BTK-BINDING PROTEIN-RELATED"/>
    <property type="match status" value="1"/>
</dbReference>
<evidence type="ECO:0000256" key="2">
    <source>
        <dbReference type="PROSITE-ProRule" id="PRU00235"/>
    </source>
</evidence>
<dbReference type="SMART" id="SM00225">
    <property type="entry name" value="BTB"/>
    <property type="match status" value="1"/>
</dbReference>
<keyword evidence="5" id="KW-1185">Reference proteome</keyword>
<feature type="domain" description="BTB" evidence="3">
    <location>
        <begin position="367"/>
        <end position="435"/>
    </location>
</feature>
<dbReference type="InterPro" id="IPR000408">
    <property type="entry name" value="Reg_chr_condens"/>
</dbReference>
<dbReference type="SUPFAM" id="SSF50985">
    <property type="entry name" value="RCC1/BLIP-II"/>
    <property type="match status" value="1"/>
</dbReference>
<dbReference type="Pfam" id="PF25390">
    <property type="entry name" value="WD40_RLD"/>
    <property type="match status" value="1"/>
</dbReference>
<evidence type="ECO:0000313" key="5">
    <source>
        <dbReference type="Proteomes" id="UP001642540"/>
    </source>
</evidence>
<dbReference type="EMBL" id="CAXLJM020000038">
    <property type="protein sequence ID" value="CAL8107138.1"/>
    <property type="molecule type" value="Genomic_DNA"/>
</dbReference>